<gene>
    <name evidence="1" type="ORF">MSG28_004979</name>
</gene>
<evidence type="ECO:0000313" key="1">
    <source>
        <dbReference type="EMBL" id="KAI8426003.1"/>
    </source>
</evidence>
<dbReference type="Proteomes" id="UP001064048">
    <property type="component" value="Chromosome 8"/>
</dbReference>
<reference evidence="1 2" key="1">
    <citation type="journal article" date="2022" name="Genome Biol. Evol.">
        <title>The Spruce Budworm Genome: Reconstructing the Evolutionary History of Antifreeze Proteins.</title>
        <authorList>
            <person name="Beliveau C."/>
            <person name="Gagne P."/>
            <person name="Picq S."/>
            <person name="Vernygora O."/>
            <person name="Keeling C.I."/>
            <person name="Pinkney K."/>
            <person name="Doucet D."/>
            <person name="Wen F."/>
            <person name="Johnston J.S."/>
            <person name="Maaroufi H."/>
            <person name="Boyle B."/>
            <person name="Laroche J."/>
            <person name="Dewar K."/>
            <person name="Juretic N."/>
            <person name="Blackburn G."/>
            <person name="Nisole A."/>
            <person name="Brunet B."/>
            <person name="Brandao M."/>
            <person name="Lumley L."/>
            <person name="Duan J."/>
            <person name="Quan G."/>
            <person name="Lucarotti C.J."/>
            <person name="Roe A.D."/>
            <person name="Sperling F.A.H."/>
            <person name="Levesque R.C."/>
            <person name="Cusson M."/>
        </authorList>
    </citation>
    <scope>NUCLEOTIDE SEQUENCE [LARGE SCALE GENOMIC DNA]</scope>
    <source>
        <strain evidence="1">Glfc:IPQL:Cfum</strain>
    </source>
</reference>
<proteinExistence type="predicted"/>
<organism evidence="1 2">
    <name type="scientific">Choristoneura fumiferana</name>
    <name type="common">Spruce budworm moth</name>
    <name type="synonym">Archips fumiferana</name>
    <dbReference type="NCBI Taxonomy" id="7141"/>
    <lineage>
        <taxon>Eukaryota</taxon>
        <taxon>Metazoa</taxon>
        <taxon>Ecdysozoa</taxon>
        <taxon>Arthropoda</taxon>
        <taxon>Hexapoda</taxon>
        <taxon>Insecta</taxon>
        <taxon>Pterygota</taxon>
        <taxon>Neoptera</taxon>
        <taxon>Endopterygota</taxon>
        <taxon>Lepidoptera</taxon>
        <taxon>Glossata</taxon>
        <taxon>Ditrysia</taxon>
        <taxon>Tortricoidea</taxon>
        <taxon>Tortricidae</taxon>
        <taxon>Tortricinae</taxon>
        <taxon>Choristoneura</taxon>
    </lineage>
</organism>
<evidence type="ECO:0000313" key="2">
    <source>
        <dbReference type="Proteomes" id="UP001064048"/>
    </source>
</evidence>
<name>A0ACC0JPI0_CHOFU</name>
<dbReference type="EMBL" id="CM046108">
    <property type="protein sequence ID" value="KAI8426003.1"/>
    <property type="molecule type" value="Genomic_DNA"/>
</dbReference>
<keyword evidence="2" id="KW-1185">Reference proteome</keyword>
<sequence>MDALRCGRVFLFVLSIVLAAAEDAQYSIPEVTIEAFTPKGFRASIPGSPNQSLFAFQGNLNRNIESDQVGAISGETLSVSSNGRWIVDLPDIQLKAGDVIKYHVFAAIDRVGYVKDDLEFTIEELKPYEPLPAGSAPVPVPLTPPASTSTTPAPECLPTLTRLRTGSACAGQTVFEENFDSLRESMWQIEHYIPLDHPELPFVSYQKSAVSVKDGILRIRAALQQTQQGFTNESIYDGSLNLIQGCTSTIPHACEMHAEGANILPPVVSGRIVSRPGFAFTYGTVSVRAKLPKGDWLYPEILLEPFLKKFGSGPMNFKSGVLKIACARGNKDLLEQFVGNNQGNKFLYAGPIVAYKCREYLIRNKEGYSDWSNDFHIYSVKWTPDRFTFLVDGVQWFFIEPSPSGLCGKLPASCGAGSLPGMAPFDDHFYLTLGVAAGGVTDFKDLLTTTDGSTKPWRNQQSKAALNFWRHQDAWHPTWEQPELLVDYVKVEAL</sequence>
<accession>A0ACC0JPI0</accession>
<protein>
    <submittedName>
        <fullName evidence="1">Uncharacterized protein</fullName>
    </submittedName>
</protein>
<comment type="caution">
    <text evidence="1">The sequence shown here is derived from an EMBL/GenBank/DDBJ whole genome shotgun (WGS) entry which is preliminary data.</text>
</comment>